<feature type="binding site" evidence="12">
    <location>
        <position position="63"/>
    </location>
    <ligand>
        <name>[4Fe-4S] cluster</name>
        <dbReference type="ChEBI" id="CHEBI:49883"/>
        <label>1</label>
        <note>4Fe-4S-S-AdoMet</note>
    </ligand>
</feature>
<reference evidence="14 15" key="2">
    <citation type="journal article" date="2009" name="PLoS ONE">
        <title>The photosynthetic apparatus and its regulation in the aerobic gammaproteobacterium Congregibacter litoralis gen. nov., sp. nov.</title>
        <authorList>
            <person name="Spring S."/>
            <person name="Lunsdorf H."/>
            <person name="Fuchs B.M."/>
            <person name="Tindall B.J."/>
        </authorList>
    </citation>
    <scope>NUCLEOTIDE SEQUENCE [LARGE SCALE GENOMIC DNA]</scope>
    <source>
        <strain evidence="14">KT71</strain>
    </source>
</reference>
<dbReference type="STRING" id="314285.KT71_07194"/>
<evidence type="ECO:0000256" key="10">
    <source>
        <dbReference type="ARBA" id="ARBA00023239"/>
    </source>
</evidence>
<feature type="binding site" evidence="12">
    <location>
        <position position="293"/>
    </location>
    <ligand>
        <name>[4Fe-4S] cluster</name>
        <dbReference type="ChEBI" id="CHEBI:49883"/>
        <label>2</label>
        <note>4Fe-4S-substrate</note>
    </ligand>
</feature>
<dbReference type="HAMAP" id="MF_01225_B">
    <property type="entry name" value="MoaA_B"/>
    <property type="match status" value="1"/>
</dbReference>
<comment type="cofactor">
    <cofactor evidence="12">
        <name>[4Fe-4S] cluster</name>
        <dbReference type="ChEBI" id="CHEBI:49883"/>
    </cofactor>
    <text evidence="12">Binds 2 [4Fe-4S] clusters. Binds 1 [4Fe-4S] cluster coordinated with 3 cysteines and an exchangeable S-adenosyl-L-methionine and 1 [4Fe-4S] cluster coordinated with 3 cysteines and the GTP-derived substrate.</text>
</comment>
<feature type="binding site" evidence="12">
    <location>
        <position position="290"/>
    </location>
    <ligand>
        <name>[4Fe-4S] cluster</name>
        <dbReference type="ChEBI" id="CHEBI:49883"/>
        <label>2</label>
        <note>4Fe-4S-substrate</note>
    </ligand>
</feature>
<comment type="caution">
    <text evidence="12">Lacks conserved residue(s) required for the propagation of feature annotation.</text>
</comment>
<feature type="binding site" evidence="12">
    <location>
        <position position="129"/>
    </location>
    <ligand>
        <name>GTP</name>
        <dbReference type="ChEBI" id="CHEBI:37565"/>
    </ligand>
</feature>
<keyword evidence="8 12" id="KW-0342">GTP-binding</keyword>
<dbReference type="NCBIfam" id="TIGR02666">
    <property type="entry name" value="moaA"/>
    <property type="match status" value="1"/>
</dbReference>
<dbReference type="SMART" id="SM00729">
    <property type="entry name" value="Elp3"/>
    <property type="match status" value="1"/>
</dbReference>
<feature type="binding site" evidence="12">
    <location>
        <position position="102"/>
    </location>
    <ligand>
        <name>S-adenosyl-L-methionine</name>
        <dbReference type="ChEBI" id="CHEBI:59789"/>
    </ligand>
</feature>
<evidence type="ECO:0000256" key="2">
    <source>
        <dbReference type="ARBA" id="ARBA00022485"/>
    </source>
</evidence>
<proteinExistence type="inferred from homology"/>
<feature type="binding site" evidence="12">
    <location>
        <position position="62"/>
    </location>
    <ligand>
        <name>S-adenosyl-L-methionine</name>
        <dbReference type="ChEBI" id="CHEBI:59789"/>
    </ligand>
</feature>
<evidence type="ECO:0000256" key="1">
    <source>
        <dbReference type="ARBA" id="ARBA00012167"/>
    </source>
</evidence>
<reference evidence="14 15" key="1">
    <citation type="journal article" date="2007" name="Proc. Natl. Acad. Sci. U.S.A.">
        <title>Characterization of a marine gammaproteobacterium capable of aerobic anoxygenic photosynthesis.</title>
        <authorList>
            <person name="Fuchs B.M."/>
            <person name="Spring S."/>
            <person name="Teeling H."/>
            <person name="Quast C."/>
            <person name="Wulf J."/>
            <person name="Schattenhofer M."/>
            <person name="Yan S."/>
            <person name="Ferriera S."/>
            <person name="Johnson J."/>
            <person name="Glockner F.O."/>
            <person name="Amann R."/>
        </authorList>
    </citation>
    <scope>NUCLEOTIDE SEQUENCE [LARGE SCALE GENOMIC DNA]</scope>
    <source>
        <strain evidence="14">KT71</strain>
    </source>
</reference>
<dbReference type="UniPathway" id="UPA00344"/>
<comment type="catalytic activity">
    <reaction evidence="11 12">
        <text>GTP + AH2 + S-adenosyl-L-methionine = (8S)-3',8-cyclo-7,8-dihydroguanosine 5'-triphosphate + 5'-deoxyadenosine + L-methionine + A + H(+)</text>
        <dbReference type="Rhea" id="RHEA:49576"/>
        <dbReference type="ChEBI" id="CHEBI:13193"/>
        <dbReference type="ChEBI" id="CHEBI:15378"/>
        <dbReference type="ChEBI" id="CHEBI:17319"/>
        <dbReference type="ChEBI" id="CHEBI:17499"/>
        <dbReference type="ChEBI" id="CHEBI:37565"/>
        <dbReference type="ChEBI" id="CHEBI:57844"/>
        <dbReference type="ChEBI" id="CHEBI:59789"/>
        <dbReference type="ChEBI" id="CHEBI:131766"/>
        <dbReference type="EC" id="4.1.99.22"/>
    </reaction>
</comment>
<dbReference type="InterPro" id="IPR007197">
    <property type="entry name" value="rSAM"/>
</dbReference>
<keyword evidence="3 12" id="KW-0949">S-adenosyl-L-methionine</keyword>
<dbReference type="GO" id="GO:0006777">
    <property type="term" value="P:Mo-molybdopterin cofactor biosynthetic process"/>
    <property type="evidence" value="ECO:0007669"/>
    <property type="project" value="UniProtKB-UniRule"/>
</dbReference>
<evidence type="ECO:0000256" key="9">
    <source>
        <dbReference type="ARBA" id="ARBA00023150"/>
    </source>
</evidence>
<dbReference type="HOGENOM" id="CLU_009273_0_1_6"/>
<dbReference type="Pfam" id="PF04055">
    <property type="entry name" value="Radical_SAM"/>
    <property type="match status" value="1"/>
</dbReference>
<dbReference type="GO" id="GO:1904047">
    <property type="term" value="F:S-adenosyl-L-methionine binding"/>
    <property type="evidence" value="ECO:0007669"/>
    <property type="project" value="UniProtKB-UniRule"/>
</dbReference>
<keyword evidence="7 12" id="KW-0411">Iron-sulfur</keyword>
<dbReference type="InterPro" id="IPR040064">
    <property type="entry name" value="MoaA-like"/>
</dbReference>
<feature type="binding site" evidence="12">
    <location>
        <position position="98"/>
    </location>
    <ligand>
        <name>GTP</name>
        <dbReference type="ChEBI" id="CHEBI:37565"/>
    </ligand>
</feature>
<dbReference type="Gene3D" id="3.20.20.70">
    <property type="entry name" value="Aldolase class I"/>
    <property type="match status" value="1"/>
</dbReference>
<evidence type="ECO:0000256" key="6">
    <source>
        <dbReference type="ARBA" id="ARBA00023004"/>
    </source>
</evidence>
<dbReference type="GO" id="GO:0005525">
    <property type="term" value="F:GTP binding"/>
    <property type="evidence" value="ECO:0007669"/>
    <property type="project" value="UniProtKB-UniRule"/>
</dbReference>
<dbReference type="EMBL" id="AAOA02000004">
    <property type="protein sequence ID" value="EAQ97146.2"/>
    <property type="molecule type" value="Genomic_DNA"/>
</dbReference>
<dbReference type="AlphaFoldDB" id="A4A9H8"/>
<dbReference type="SFLD" id="SFLDG01067">
    <property type="entry name" value="SPASM/twitch_domain_containing"/>
    <property type="match status" value="1"/>
</dbReference>
<keyword evidence="10 12" id="KW-0456">Lyase</keyword>
<evidence type="ECO:0000256" key="5">
    <source>
        <dbReference type="ARBA" id="ARBA00022741"/>
    </source>
</evidence>
<dbReference type="Proteomes" id="UP000019205">
    <property type="component" value="Chromosome"/>
</dbReference>
<comment type="caution">
    <text evidence="14">The sequence shown here is derived from an EMBL/GenBank/DDBJ whole genome shotgun (WGS) entry which is preliminary data.</text>
</comment>
<keyword evidence="15" id="KW-1185">Reference proteome</keyword>
<dbReference type="SUPFAM" id="SSF102114">
    <property type="entry name" value="Radical SAM enzymes"/>
    <property type="match status" value="1"/>
</dbReference>
<dbReference type="EC" id="4.1.99.22" evidence="1 12"/>
<dbReference type="InterPro" id="IPR010505">
    <property type="entry name" value="MoaA_twitch"/>
</dbReference>
<dbReference type="GO" id="GO:0051539">
    <property type="term" value="F:4 iron, 4 sulfur cluster binding"/>
    <property type="evidence" value="ECO:0007669"/>
    <property type="project" value="UniProtKB-UniRule"/>
</dbReference>
<accession>A4A9H8</accession>
<comment type="function">
    <text evidence="12">Catalyzes the cyclization of GTP to (8S)-3',8-cyclo-7,8-dihydroguanosine 5'-triphosphate.</text>
</comment>
<dbReference type="InterPro" id="IPR000385">
    <property type="entry name" value="MoaA_NifB_PqqE_Fe-S-bd_CS"/>
</dbReference>
<keyword evidence="9 12" id="KW-0501">Molybdenum cofactor biosynthesis</keyword>
<feature type="binding site" evidence="12">
    <location>
        <position position="60"/>
    </location>
    <ligand>
        <name>[4Fe-4S] cluster</name>
        <dbReference type="ChEBI" id="CHEBI:49883"/>
        <label>1</label>
        <note>4Fe-4S-S-AdoMet</note>
    </ligand>
</feature>
<evidence type="ECO:0000313" key="14">
    <source>
        <dbReference type="EMBL" id="EAQ97146.2"/>
    </source>
</evidence>
<evidence type="ECO:0000256" key="3">
    <source>
        <dbReference type="ARBA" id="ARBA00022691"/>
    </source>
</evidence>
<dbReference type="Pfam" id="PF06463">
    <property type="entry name" value="Mob_synth_C"/>
    <property type="match status" value="1"/>
</dbReference>
<sequence length="364" mass="40692">MLIVSQRTRGVKRAEPLVATSQRSTLRAMQENTPQTLIDRFGRRVDYLRLSVTDRCDFRCVYCMAEDMQFVPKSEVLTLEELAQVAQAFVRLGVRKIRLTGGEPLVRHNIMELVEQLGAMEGLEELVMTTNGSQLQRLAQPLKDAGVKRLNISLDSLQPRRFRQITRVGHLEQVIAGIDAACTAGFEGIRINAVIMRGDNDDEILELVDFVRDRGIDLAFIEEMPLGRITDHDRALTLADSDWLRTQIETQHGLMALGDPGGSAGPARMYALEGSRSRIGFISPHSNNFCHLCNRVRVTVEGQLLLCLGNEHSVDLRELLRAPGSTMADLEQALLGAMAIKPERHYFDNSEEPQILRFMNATGG</sequence>
<dbReference type="GO" id="GO:0061799">
    <property type="term" value="F:cyclic pyranopterin monophosphate synthase activity"/>
    <property type="evidence" value="ECO:0007669"/>
    <property type="project" value="TreeGrafter"/>
</dbReference>
<dbReference type="CDD" id="cd21117">
    <property type="entry name" value="Twitch_MoaA"/>
    <property type="match status" value="1"/>
</dbReference>
<dbReference type="SFLD" id="SFLDS00029">
    <property type="entry name" value="Radical_SAM"/>
    <property type="match status" value="1"/>
</dbReference>
<evidence type="ECO:0000256" key="12">
    <source>
        <dbReference type="HAMAP-Rule" id="MF_01225"/>
    </source>
</evidence>
<protein>
    <recommendedName>
        <fullName evidence="1 12">GTP 3',8-cyclase</fullName>
        <ecNumber evidence="1 12">4.1.99.22</ecNumber>
    </recommendedName>
    <alternativeName>
        <fullName evidence="12">Molybdenum cofactor biosynthesis protein A</fullName>
    </alternativeName>
</protein>
<dbReference type="SFLD" id="SFLDG01386">
    <property type="entry name" value="main_SPASM_domain-containing"/>
    <property type="match status" value="1"/>
</dbReference>
<dbReference type="GO" id="GO:0046872">
    <property type="term" value="F:metal ion binding"/>
    <property type="evidence" value="ECO:0007669"/>
    <property type="project" value="UniProtKB-KW"/>
</dbReference>
<dbReference type="InterPro" id="IPR013483">
    <property type="entry name" value="MoaA"/>
</dbReference>
<evidence type="ECO:0000256" key="11">
    <source>
        <dbReference type="ARBA" id="ARBA00048697"/>
    </source>
</evidence>
<keyword evidence="6 12" id="KW-0408">Iron</keyword>
<dbReference type="InterPro" id="IPR006638">
    <property type="entry name" value="Elp3/MiaA/NifB-like_rSAM"/>
</dbReference>
<dbReference type="eggNOG" id="COG2896">
    <property type="taxonomic scope" value="Bacteria"/>
</dbReference>
<feature type="binding site" evidence="12">
    <location>
        <begin position="295"/>
        <end position="297"/>
    </location>
    <ligand>
        <name>GTP</name>
        <dbReference type="ChEBI" id="CHEBI:37565"/>
    </ligand>
</feature>
<evidence type="ECO:0000259" key="13">
    <source>
        <dbReference type="PROSITE" id="PS51918"/>
    </source>
</evidence>
<comment type="similarity">
    <text evidence="12">Belongs to the radical SAM superfamily. MoaA family.</text>
</comment>
<dbReference type="CDD" id="cd01335">
    <property type="entry name" value="Radical_SAM"/>
    <property type="match status" value="1"/>
</dbReference>
<evidence type="ECO:0000313" key="15">
    <source>
        <dbReference type="Proteomes" id="UP000019205"/>
    </source>
</evidence>
<name>A4A9H8_9GAMM</name>
<dbReference type="PANTHER" id="PTHR22960:SF0">
    <property type="entry name" value="MOLYBDENUM COFACTOR BIOSYNTHESIS PROTEIN 1"/>
    <property type="match status" value="1"/>
</dbReference>
<feature type="domain" description="Radical SAM core" evidence="13">
    <location>
        <begin position="40"/>
        <end position="254"/>
    </location>
</feature>
<evidence type="ECO:0000256" key="8">
    <source>
        <dbReference type="ARBA" id="ARBA00023134"/>
    </source>
</evidence>
<feature type="binding site" evidence="12">
    <location>
        <position position="49"/>
    </location>
    <ligand>
        <name>GTP</name>
        <dbReference type="ChEBI" id="CHEBI:37565"/>
    </ligand>
</feature>
<keyword evidence="5 12" id="KW-0547">Nucleotide-binding</keyword>
<comment type="pathway">
    <text evidence="12">Cofactor biosynthesis; molybdopterin biosynthesis.</text>
</comment>
<dbReference type="InterPro" id="IPR050105">
    <property type="entry name" value="MoCo_biosynth_MoaA/MoaC"/>
</dbReference>
<organism evidence="14 15">
    <name type="scientific">Congregibacter litoralis KT71</name>
    <dbReference type="NCBI Taxonomy" id="314285"/>
    <lineage>
        <taxon>Bacteria</taxon>
        <taxon>Pseudomonadati</taxon>
        <taxon>Pseudomonadota</taxon>
        <taxon>Gammaproteobacteria</taxon>
        <taxon>Cellvibrionales</taxon>
        <taxon>Halieaceae</taxon>
        <taxon>Congregibacter</taxon>
    </lineage>
</organism>
<dbReference type="GO" id="GO:0061798">
    <property type="term" value="F:GTP 3',8'-cyclase activity"/>
    <property type="evidence" value="ECO:0007669"/>
    <property type="project" value="UniProtKB-UniRule"/>
</dbReference>
<evidence type="ECO:0000256" key="7">
    <source>
        <dbReference type="ARBA" id="ARBA00023014"/>
    </source>
</evidence>
<gene>
    <name evidence="12" type="primary">moaA</name>
    <name evidence="14" type="ORF">KT71_07194</name>
</gene>
<comment type="subunit">
    <text evidence="12">Monomer and homodimer.</text>
</comment>
<dbReference type="PROSITE" id="PS51918">
    <property type="entry name" value="RADICAL_SAM"/>
    <property type="match status" value="1"/>
</dbReference>
<evidence type="ECO:0000256" key="4">
    <source>
        <dbReference type="ARBA" id="ARBA00022723"/>
    </source>
</evidence>
<dbReference type="PANTHER" id="PTHR22960">
    <property type="entry name" value="MOLYBDOPTERIN COFACTOR SYNTHESIS PROTEIN A"/>
    <property type="match status" value="1"/>
</dbReference>
<dbReference type="PROSITE" id="PS01305">
    <property type="entry name" value="MOAA_NIFB_PQQE"/>
    <property type="match status" value="1"/>
</dbReference>
<keyword evidence="4 12" id="KW-0479">Metal-binding</keyword>
<dbReference type="InterPro" id="IPR013785">
    <property type="entry name" value="Aldolase_TIM"/>
</dbReference>
<feature type="binding site" evidence="12">
    <location>
        <position position="224"/>
    </location>
    <ligand>
        <name>S-adenosyl-L-methionine</name>
        <dbReference type="ChEBI" id="CHEBI:59789"/>
    </ligand>
</feature>
<feature type="binding site" evidence="12">
    <location>
        <position position="153"/>
    </location>
    <ligand>
        <name>S-adenosyl-L-methionine</name>
        <dbReference type="ChEBI" id="CHEBI:59789"/>
    </ligand>
</feature>
<feature type="binding site" evidence="12">
    <location>
        <position position="56"/>
    </location>
    <ligand>
        <name>[4Fe-4S] cluster</name>
        <dbReference type="ChEBI" id="CHEBI:49883"/>
        <label>1</label>
        <note>4Fe-4S-S-AdoMet</note>
    </ligand>
</feature>
<keyword evidence="2 12" id="KW-0004">4Fe-4S</keyword>
<dbReference type="SFLD" id="SFLDG01383">
    <property type="entry name" value="cyclic_pyranopterin_phosphate"/>
    <property type="match status" value="1"/>
</dbReference>
<feature type="binding site" evidence="12">
    <location>
        <position position="307"/>
    </location>
    <ligand>
        <name>[4Fe-4S] cluster</name>
        <dbReference type="ChEBI" id="CHEBI:49883"/>
        <label>2</label>
        <note>4Fe-4S-substrate</note>
    </ligand>
</feature>
<dbReference type="InterPro" id="IPR058240">
    <property type="entry name" value="rSAM_sf"/>
</dbReference>